<dbReference type="AlphaFoldDB" id="I1CPP8"/>
<gene>
    <name evidence="1" type="ORF">RO3G_15139</name>
</gene>
<dbReference type="EMBL" id="CH476746">
    <property type="protein sequence ID" value="EIE90428.1"/>
    <property type="molecule type" value="Genomic_DNA"/>
</dbReference>
<protein>
    <submittedName>
        <fullName evidence="1">Uncharacterized protein</fullName>
    </submittedName>
</protein>
<keyword evidence="2" id="KW-1185">Reference proteome</keyword>
<evidence type="ECO:0000313" key="1">
    <source>
        <dbReference type="EMBL" id="EIE90428.1"/>
    </source>
</evidence>
<name>I1CPP8_RHIO9</name>
<dbReference type="Proteomes" id="UP000009138">
    <property type="component" value="Unassembled WGS sequence"/>
</dbReference>
<dbReference type="InParanoid" id="I1CPP8"/>
<proteinExistence type="predicted"/>
<organism evidence="1 2">
    <name type="scientific">Rhizopus delemar (strain RA 99-880 / ATCC MYA-4621 / FGSC 9543 / NRRL 43880)</name>
    <name type="common">Mucormycosis agent</name>
    <name type="synonym">Rhizopus arrhizus var. delemar</name>
    <dbReference type="NCBI Taxonomy" id="246409"/>
    <lineage>
        <taxon>Eukaryota</taxon>
        <taxon>Fungi</taxon>
        <taxon>Fungi incertae sedis</taxon>
        <taxon>Mucoromycota</taxon>
        <taxon>Mucoromycotina</taxon>
        <taxon>Mucoromycetes</taxon>
        <taxon>Mucorales</taxon>
        <taxon>Mucorineae</taxon>
        <taxon>Rhizopodaceae</taxon>
        <taxon>Rhizopus</taxon>
    </lineage>
</organism>
<dbReference type="RefSeq" id="XP_067525824.1">
    <property type="nucleotide sequence ID" value="XM_067669723.1"/>
</dbReference>
<accession>I1CPP8</accession>
<dbReference type="GeneID" id="93622104"/>
<reference evidence="1 2" key="1">
    <citation type="journal article" date="2009" name="PLoS Genet.">
        <title>Genomic analysis of the basal lineage fungus Rhizopus oryzae reveals a whole-genome duplication.</title>
        <authorList>
            <person name="Ma L.-J."/>
            <person name="Ibrahim A.S."/>
            <person name="Skory C."/>
            <person name="Grabherr M.G."/>
            <person name="Burger G."/>
            <person name="Butler M."/>
            <person name="Elias M."/>
            <person name="Idnurm A."/>
            <person name="Lang B.F."/>
            <person name="Sone T."/>
            <person name="Abe A."/>
            <person name="Calvo S.E."/>
            <person name="Corrochano L.M."/>
            <person name="Engels R."/>
            <person name="Fu J."/>
            <person name="Hansberg W."/>
            <person name="Kim J.-M."/>
            <person name="Kodira C.D."/>
            <person name="Koehrsen M.J."/>
            <person name="Liu B."/>
            <person name="Miranda-Saavedra D."/>
            <person name="O'Leary S."/>
            <person name="Ortiz-Castellanos L."/>
            <person name="Poulter R."/>
            <person name="Rodriguez-Romero J."/>
            <person name="Ruiz-Herrera J."/>
            <person name="Shen Y.-Q."/>
            <person name="Zeng Q."/>
            <person name="Galagan J."/>
            <person name="Birren B.W."/>
            <person name="Cuomo C.A."/>
            <person name="Wickes B.L."/>
        </authorList>
    </citation>
    <scope>NUCLEOTIDE SEQUENCE [LARGE SCALE GENOMIC DNA]</scope>
    <source>
        <strain evidence="2">RA 99-880 / ATCC MYA-4621 / FGSC 9543 / NRRL 43880</strain>
    </source>
</reference>
<sequence length="29" mass="2995">MTVIKVKAIEVEVHLVGCVGQAAQVPCTA</sequence>
<evidence type="ECO:0000313" key="2">
    <source>
        <dbReference type="Proteomes" id="UP000009138"/>
    </source>
</evidence>
<dbReference type="VEuPathDB" id="FungiDB:RO3G_15139"/>